<feature type="region of interest" description="Disordered" evidence="1">
    <location>
        <begin position="1"/>
        <end position="38"/>
    </location>
</feature>
<sequence>MNNETTQPQVAKEEVKVVPTPTTPPPPPSPQPDISEGFNLIPSMSEEEKVVEKTKSRVSIGSVVSLIILVVVILVIVGFNIISRQILNVKKAELFRIENKITQQEDTLISNDEIVDRAVLYTNVRNGAFSHKEIIEFLSRMGTKIGDIQMRSVMISENLDFTYSGYSVSLEQVSKLWYLLGTDENIERINLQSVGKGDNRVTFSFEGKLNGKNFFNK</sequence>
<accession>A0A2N2F473</accession>
<evidence type="ECO:0000313" key="3">
    <source>
        <dbReference type="EMBL" id="PKN02967.1"/>
    </source>
</evidence>
<keyword evidence="2" id="KW-1133">Transmembrane helix</keyword>
<proteinExistence type="predicted"/>
<feature type="transmembrane region" description="Helical" evidence="2">
    <location>
        <begin position="60"/>
        <end position="82"/>
    </location>
</feature>
<comment type="caution">
    <text evidence="3">The sequence shown here is derived from an EMBL/GenBank/DDBJ whole genome shotgun (WGS) entry which is preliminary data.</text>
</comment>
<feature type="compositionally biased region" description="Pro residues" evidence="1">
    <location>
        <begin position="21"/>
        <end position="31"/>
    </location>
</feature>
<name>A0A2N2F473_9BACT</name>
<protein>
    <submittedName>
        <fullName evidence="3">Uncharacterized protein</fullName>
    </submittedName>
</protein>
<keyword evidence="2" id="KW-0472">Membrane</keyword>
<organism evidence="3 4">
    <name type="scientific">Candidatus Dojkabacteria bacterium HGW-Dojkabacteria-1</name>
    <dbReference type="NCBI Taxonomy" id="2013761"/>
    <lineage>
        <taxon>Bacteria</taxon>
        <taxon>Candidatus Dojkabacteria</taxon>
    </lineage>
</organism>
<dbReference type="EMBL" id="PHAO01000001">
    <property type="protein sequence ID" value="PKN02967.1"/>
    <property type="molecule type" value="Genomic_DNA"/>
</dbReference>
<reference evidence="3 4" key="1">
    <citation type="journal article" date="2017" name="ISME J.">
        <title>Potential for microbial H2 and metal transformations associated with novel bacteria and archaea in deep terrestrial subsurface sediments.</title>
        <authorList>
            <person name="Hernsdorf A.W."/>
            <person name="Amano Y."/>
            <person name="Miyakawa K."/>
            <person name="Ise K."/>
            <person name="Suzuki Y."/>
            <person name="Anantharaman K."/>
            <person name="Probst A."/>
            <person name="Burstein D."/>
            <person name="Thomas B.C."/>
            <person name="Banfield J.F."/>
        </authorList>
    </citation>
    <scope>NUCLEOTIDE SEQUENCE [LARGE SCALE GENOMIC DNA]</scope>
    <source>
        <strain evidence="3">HGW-Dojkabacteria-1</strain>
    </source>
</reference>
<evidence type="ECO:0000256" key="2">
    <source>
        <dbReference type="SAM" id="Phobius"/>
    </source>
</evidence>
<keyword evidence="2" id="KW-0812">Transmembrane</keyword>
<evidence type="ECO:0000313" key="4">
    <source>
        <dbReference type="Proteomes" id="UP000233417"/>
    </source>
</evidence>
<gene>
    <name evidence="3" type="ORF">CVU76_02995</name>
</gene>
<dbReference type="Proteomes" id="UP000233417">
    <property type="component" value="Unassembled WGS sequence"/>
</dbReference>
<dbReference type="AlphaFoldDB" id="A0A2N2F473"/>
<evidence type="ECO:0000256" key="1">
    <source>
        <dbReference type="SAM" id="MobiDB-lite"/>
    </source>
</evidence>